<dbReference type="Proteomes" id="UP001597260">
    <property type="component" value="Unassembled WGS sequence"/>
</dbReference>
<evidence type="ECO:0000313" key="1">
    <source>
        <dbReference type="EMBL" id="MFD1324229.1"/>
    </source>
</evidence>
<reference evidence="2" key="1">
    <citation type="journal article" date="2019" name="Int. J. Syst. Evol. Microbiol.">
        <title>The Global Catalogue of Microorganisms (GCM) 10K type strain sequencing project: providing services to taxonomists for standard genome sequencing and annotation.</title>
        <authorList>
            <consortium name="The Broad Institute Genomics Platform"/>
            <consortium name="The Broad Institute Genome Sequencing Center for Infectious Disease"/>
            <person name="Wu L."/>
            <person name="Ma J."/>
        </authorList>
    </citation>
    <scope>NUCLEOTIDE SEQUENCE [LARGE SCALE GENOMIC DNA]</scope>
    <source>
        <strain evidence="2">JCM 31037</strain>
    </source>
</reference>
<dbReference type="EMBL" id="JBHTMP010000044">
    <property type="protein sequence ID" value="MFD1324229.1"/>
    <property type="molecule type" value="Genomic_DNA"/>
</dbReference>
<proteinExistence type="predicted"/>
<dbReference type="RefSeq" id="WP_377574515.1">
    <property type="nucleotide sequence ID" value="NZ_JBHTMP010000044.1"/>
</dbReference>
<name>A0ABW3YJ44_9ACTN</name>
<gene>
    <name evidence="1" type="ORF">ACFQ4H_24395</name>
</gene>
<protein>
    <submittedName>
        <fullName evidence="1">Uncharacterized protein</fullName>
    </submittedName>
</protein>
<organism evidence="1 2">
    <name type="scientific">Micromonospora sonneratiae</name>
    <dbReference type="NCBI Taxonomy" id="1184706"/>
    <lineage>
        <taxon>Bacteria</taxon>
        <taxon>Bacillati</taxon>
        <taxon>Actinomycetota</taxon>
        <taxon>Actinomycetes</taxon>
        <taxon>Micromonosporales</taxon>
        <taxon>Micromonosporaceae</taxon>
        <taxon>Micromonospora</taxon>
    </lineage>
</organism>
<keyword evidence="2" id="KW-1185">Reference proteome</keyword>
<accession>A0ABW3YJ44</accession>
<sequence length="73" mass="7813">MLESRALLALTPGDADSPYFDAKILPLAVEQVVAAEVHSSTRAALRRRAILTPTRGQSPLGAELVVTSNAHYK</sequence>
<evidence type="ECO:0000313" key="2">
    <source>
        <dbReference type="Proteomes" id="UP001597260"/>
    </source>
</evidence>
<comment type="caution">
    <text evidence="1">The sequence shown here is derived from an EMBL/GenBank/DDBJ whole genome shotgun (WGS) entry which is preliminary data.</text>
</comment>